<organism evidence="9 10">
    <name type="scientific">Papilio machaon</name>
    <name type="common">Old World swallowtail butterfly</name>
    <dbReference type="NCBI Taxonomy" id="76193"/>
    <lineage>
        <taxon>Eukaryota</taxon>
        <taxon>Metazoa</taxon>
        <taxon>Ecdysozoa</taxon>
        <taxon>Arthropoda</taxon>
        <taxon>Hexapoda</taxon>
        <taxon>Insecta</taxon>
        <taxon>Pterygota</taxon>
        <taxon>Neoptera</taxon>
        <taxon>Endopterygota</taxon>
        <taxon>Lepidoptera</taxon>
        <taxon>Glossata</taxon>
        <taxon>Ditrysia</taxon>
        <taxon>Papilionoidea</taxon>
        <taxon>Papilionidae</taxon>
        <taxon>Papilioninae</taxon>
        <taxon>Papilio</taxon>
    </lineage>
</organism>
<keyword evidence="9" id="KW-0121">Carboxypeptidase</keyword>
<dbReference type="InterPro" id="IPR000834">
    <property type="entry name" value="Peptidase_M14"/>
</dbReference>
<keyword evidence="6" id="KW-0482">Metalloprotease</keyword>
<evidence type="ECO:0000256" key="2">
    <source>
        <dbReference type="ARBA" id="ARBA00005988"/>
    </source>
</evidence>
<evidence type="ECO:0000256" key="5">
    <source>
        <dbReference type="ARBA" id="ARBA00022833"/>
    </source>
</evidence>
<accession>A0A194RA71</accession>
<dbReference type="PROSITE" id="PS52035">
    <property type="entry name" value="PEPTIDASE_M14"/>
    <property type="match status" value="1"/>
</dbReference>
<comment type="cofactor">
    <cofactor evidence="1">
        <name>Zn(2+)</name>
        <dbReference type="ChEBI" id="CHEBI:29105"/>
    </cofactor>
</comment>
<dbReference type="GO" id="GO:0005615">
    <property type="term" value="C:extracellular space"/>
    <property type="evidence" value="ECO:0007669"/>
    <property type="project" value="TreeGrafter"/>
</dbReference>
<gene>
    <name evidence="9" type="ORF">RR48_06912</name>
</gene>
<reference evidence="9 10" key="1">
    <citation type="journal article" date="2015" name="Nat. Commun.">
        <title>Outbred genome sequencing and CRISPR/Cas9 gene editing in butterflies.</title>
        <authorList>
            <person name="Li X."/>
            <person name="Fan D."/>
            <person name="Zhang W."/>
            <person name="Liu G."/>
            <person name="Zhang L."/>
            <person name="Zhao L."/>
            <person name="Fang X."/>
            <person name="Chen L."/>
            <person name="Dong Y."/>
            <person name="Chen Y."/>
            <person name="Ding Y."/>
            <person name="Zhao R."/>
            <person name="Feng M."/>
            <person name="Zhu Y."/>
            <person name="Feng Y."/>
            <person name="Jiang X."/>
            <person name="Zhu D."/>
            <person name="Xiang H."/>
            <person name="Feng X."/>
            <person name="Li S."/>
            <person name="Wang J."/>
            <person name="Zhang G."/>
            <person name="Kronforst M.R."/>
            <person name="Wang W."/>
        </authorList>
    </citation>
    <scope>NUCLEOTIDE SEQUENCE [LARGE SCALE GENOMIC DNA]</scope>
    <source>
        <strain evidence="9">Ya'a_city_454_Pm</strain>
        <tissue evidence="9">Whole body</tissue>
    </source>
</reference>
<evidence type="ECO:0000256" key="1">
    <source>
        <dbReference type="ARBA" id="ARBA00001947"/>
    </source>
</evidence>
<keyword evidence="4" id="KW-0378">Hydrolase</keyword>
<dbReference type="GO" id="GO:0004181">
    <property type="term" value="F:metallocarboxypeptidase activity"/>
    <property type="evidence" value="ECO:0007669"/>
    <property type="project" value="InterPro"/>
</dbReference>
<sequence>MLKQRFMPVSEKFQDEDEVELPSTFDPYNIRAQLEKVATKFPDVNITVEVIGRTVEYNEIVLLKASELPNPSRRGKYEDTSYEKKIIFIVHGLSVKGIDDIPCLSKVSYFETLLHYYFEFLDKFDIFLIPMANPDGISFPRPFWNKNVSPQKACPGVALDRNFDVAWNFTRLISSCSQNYPGFMPFSEQETQAIRRIFHYHHHKIVAYINVHGNGFDERTFKGEAVLYPKGYTEFQEDDDQYIDLKGEIDEAIRNASFRLMSVTVDNLYSWYGIISGASVDYASTVFGVPFSLEFVMQPYSKVFNYKEYQNEVAYDSLNAIWGRIIHAVFQYIWESTRYIEKRRLSKFVRYPRKLQFRKHNRV</sequence>
<dbReference type="AlphaFoldDB" id="A0A194RA71"/>
<keyword evidence="10" id="KW-1185">Reference proteome</keyword>
<dbReference type="PANTHER" id="PTHR11705:SF143">
    <property type="entry name" value="SLL0236 PROTEIN"/>
    <property type="match status" value="1"/>
</dbReference>
<dbReference type="SMART" id="SM00631">
    <property type="entry name" value="Zn_pept"/>
    <property type="match status" value="1"/>
</dbReference>
<dbReference type="InParanoid" id="A0A194RA71"/>
<dbReference type="STRING" id="76193.A0A194RA71"/>
<dbReference type="GO" id="GO:0008270">
    <property type="term" value="F:zinc ion binding"/>
    <property type="evidence" value="ECO:0007669"/>
    <property type="project" value="InterPro"/>
</dbReference>
<dbReference type="Proteomes" id="UP000053240">
    <property type="component" value="Unassembled WGS sequence"/>
</dbReference>
<comment type="similarity">
    <text evidence="2 7">Belongs to the peptidase M14 family.</text>
</comment>
<evidence type="ECO:0000259" key="8">
    <source>
        <dbReference type="PROSITE" id="PS52035"/>
    </source>
</evidence>
<proteinExistence type="inferred from homology"/>
<dbReference type="EMBL" id="KQ460436">
    <property type="protein sequence ID" value="KPJ14738.1"/>
    <property type="molecule type" value="Genomic_DNA"/>
</dbReference>
<protein>
    <submittedName>
        <fullName evidence="9">Mast cell carboxypeptidase A</fullName>
    </submittedName>
</protein>
<name>A0A194RA71_PAPMA</name>
<dbReference type="Pfam" id="PF00246">
    <property type="entry name" value="Peptidase_M14"/>
    <property type="match status" value="1"/>
</dbReference>
<evidence type="ECO:0000256" key="3">
    <source>
        <dbReference type="ARBA" id="ARBA00022670"/>
    </source>
</evidence>
<comment type="caution">
    <text evidence="7">Lacks conserved residue(s) required for the propagation of feature annotation.</text>
</comment>
<feature type="domain" description="Peptidase M14" evidence="8">
    <location>
        <begin position="21"/>
        <end position="325"/>
    </location>
</feature>
<evidence type="ECO:0000313" key="10">
    <source>
        <dbReference type="Proteomes" id="UP000053240"/>
    </source>
</evidence>
<keyword evidence="3" id="KW-0645">Protease</keyword>
<evidence type="ECO:0000256" key="6">
    <source>
        <dbReference type="ARBA" id="ARBA00023049"/>
    </source>
</evidence>
<evidence type="ECO:0000256" key="7">
    <source>
        <dbReference type="PROSITE-ProRule" id="PRU01379"/>
    </source>
</evidence>
<dbReference type="Gene3D" id="3.40.630.10">
    <property type="entry name" value="Zn peptidases"/>
    <property type="match status" value="1"/>
</dbReference>
<evidence type="ECO:0000256" key="4">
    <source>
        <dbReference type="ARBA" id="ARBA00022801"/>
    </source>
</evidence>
<dbReference type="GO" id="GO:0006508">
    <property type="term" value="P:proteolysis"/>
    <property type="evidence" value="ECO:0007669"/>
    <property type="project" value="UniProtKB-KW"/>
</dbReference>
<evidence type="ECO:0000313" key="9">
    <source>
        <dbReference type="EMBL" id="KPJ14738.1"/>
    </source>
</evidence>
<dbReference type="PANTHER" id="PTHR11705">
    <property type="entry name" value="PROTEASE FAMILY M14 CARBOXYPEPTIDASE A,B"/>
    <property type="match status" value="1"/>
</dbReference>
<dbReference type="SUPFAM" id="SSF53187">
    <property type="entry name" value="Zn-dependent exopeptidases"/>
    <property type="match status" value="1"/>
</dbReference>
<keyword evidence="5" id="KW-0862">Zinc</keyword>